<feature type="repeat" description="TPR" evidence="3">
    <location>
        <begin position="304"/>
        <end position="337"/>
    </location>
</feature>
<protein>
    <submittedName>
        <fullName evidence="5">Tetratricopeptide repeat protein 37</fullName>
    </submittedName>
</protein>
<dbReference type="KEGG" id="dci:103518607"/>
<dbReference type="InterPro" id="IPR039226">
    <property type="entry name" value="Ski3/TTC37"/>
</dbReference>
<keyword evidence="2 3" id="KW-0802">TPR repeat</keyword>
<gene>
    <name evidence="5" type="primary">LOC103518607</name>
</gene>
<evidence type="ECO:0000256" key="1">
    <source>
        <dbReference type="ARBA" id="ARBA00022737"/>
    </source>
</evidence>
<evidence type="ECO:0000256" key="2">
    <source>
        <dbReference type="ARBA" id="ARBA00022803"/>
    </source>
</evidence>
<proteinExistence type="predicted"/>
<dbReference type="SUPFAM" id="SSF48452">
    <property type="entry name" value="TPR-like"/>
    <property type="match status" value="2"/>
</dbReference>
<dbReference type="PaxDb" id="121845-A0A3Q0JCK2"/>
<reference evidence="5" key="1">
    <citation type="submission" date="2025-08" db="UniProtKB">
        <authorList>
            <consortium name="RefSeq"/>
        </authorList>
    </citation>
    <scope>IDENTIFICATION</scope>
</reference>
<feature type="non-terminal residue" evidence="5">
    <location>
        <position position="1"/>
    </location>
</feature>
<dbReference type="Gene3D" id="1.25.40.10">
    <property type="entry name" value="Tetratricopeptide repeat domain"/>
    <property type="match status" value="2"/>
</dbReference>
<sequence length="472" mass="52905">LRLGLQLMESGDYQKSINHLRSAARSDPSDSHCWEALGDGYLKRGAFSAAKKCYAKVVQLQPDKIYPKLQIAHIYQILGLAEESLEEYRTILLIFPECLPAMKGLAESCLLLVRKRLQYSGGNLVQEVQELCQTGVDAIVSALMLNNSISCLWKLLGDILVTLCKLPKRNQTVTLPTSLVDPTLHESPDQKISTLTSYRQILTIALNAYRKALQIAKALSISSNLQGRLVYNIAYCLNLDATLSRSVEKKRGALRCMKECLRMMPRSYTAWNLLGIIAASDELQQYALAQHAFIKSIQVERVNPSAWTNLGSVYLKLRCLNLANDCFKEAQTIDPAYLMAWLGQSTVAEEIDHADTKKMLHHTCCLGSHHNSIVLFSYYVLKSLLEAHTSKHCSLNKLYSEKHAGLPLASVQMGSSYGKHNTYIYISCIVAFIQRIDSIHSKRSISDSLGTFVLNDFNVISVDILFYLLYLN</sequence>
<keyword evidence="1" id="KW-0677">Repeat</keyword>
<dbReference type="PROSITE" id="PS50005">
    <property type="entry name" value="TPR"/>
    <property type="match status" value="2"/>
</dbReference>
<dbReference type="GO" id="GO:0006401">
    <property type="term" value="P:RNA catabolic process"/>
    <property type="evidence" value="ECO:0007669"/>
    <property type="project" value="InterPro"/>
</dbReference>
<name>A0A3Q0JCK2_DIACI</name>
<dbReference type="InterPro" id="IPR011990">
    <property type="entry name" value="TPR-like_helical_dom_sf"/>
</dbReference>
<dbReference type="Pfam" id="PF13432">
    <property type="entry name" value="TPR_16"/>
    <property type="match status" value="1"/>
</dbReference>
<dbReference type="GO" id="GO:0055087">
    <property type="term" value="C:Ski complex"/>
    <property type="evidence" value="ECO:0007669"/>
    <property type="project" value="InterPro"/>
</dbReference>
<accession>A0A3Q0JCK2</accession>
<dbReference type="PANTHER" id="PTHR15704">
    <property type="entry name" value="SUPERKILLER 3 PROTEIN-RELATED"/>
    <property type="match status" value="1"/>
</dbReference>
<evidence type="ECO:0000256" key="3">
    <source>
        <dbReference type="PROSITE-ProRule" id="PRU00339"/>
    </source>
</evidence>
<evidence type="ECO:0000313" key="4">
    <source>
        <dbReference type="Proteomes" id="UP000079169"/>
    </source>
</evidence>
<dbReference type="InterPro" id="IPR019734">
    <property type="entry name" value="TPR_rpt"/>
</dbReference>
<dbReference type="GeneID" id="103518607"/>
<organism evidence="4 5">
    <name type="scientific">Diaphorina citri</name>
    <name type="common">Asian citrus psyllid</name>
    <dbReference type="NCBI Taxonomy" id="121845"/>
    <lineage>
        <taxon>Eukaryota</taxon>
        <taxon>Metazoa</taxon>
        <taxon>Ecdysozoa</taxon>
        <taxon>Arthropoda</taxon>
        <taxon>Hexapoda</taxon>
        <taxon>Insecta</taxon>
        <taxon>Pterygota</taxon>
        <taxon>Neoptera</taxon>
        <taxon>Paraneoptera</taxon>
        <taxon>Hemiptera</taxon>
        <taxon>Sternorrhyncha</taxon>
        <taxon>Psylloidea</taxon>
        <taxon>Psyllidae</taxon>
        <taxon>Diaphorininae</taxon>
        <taxon>Diaphorina</taxon>
    </lineage>
</organism>
<evidence type="ECO:0000313" key="5">
    <source>
        <dbReference type="RefSeq" id="XP_026686159.1"/>
    </source>
</evidence>
<dbReference type="AlphaFoldDB" id="A0A3Q0JCK2"/>
<dbReference type="Pfam" id="PF13181">
    <property type="entry name" value="TPR_8"/>
    <property type="match status" value="1"/>
</dbReference>
<feature type="repeat" description="TPR" evidence="3">
    <location>
        <begin position="31"/>
        <end position="64"/>
    </location>
</feature>
<dbReference type="Proteomes" id="UP000079169">
    <property type="component" value="Unplaced"/>
</dbReference>
<dbReference type="PANTHER" id="PTHR15704:SF7">
    <property type="entry name" value="SUPERKILLER COMPLEX PROTEIN 3"/>
    <property type="match status" value="1"/>
</dbReference>
<dbReference type="STRING" id="121845.A0A3Q0JCK2"/>
<keyword evidence="4" id="KW-1185">Reference proteome</keyword>
<dbReference type="SMART" id="SM00028">
    <property type="entry name" value="TPR"/>
    <property type="match status" value="5"/>
</dbReference>
<dbReference type="RefSeq" id="XP_026686159.1">
    <property type="nucleotide sequence ID" value="XM_026830358.1"/>
</dbReference>